<dbReference type="InterPro" id="IPR038883">
    <property type="entry name" value="AN11006-like"/>
</dbReference>
<evidence type="ECO:0000256" key="1">
    <source>
        <dbReference type="SAM" id="MobiDB-lite"/>
    </source>
</evidence>
<sequence length="304" mass="34365">MQTRGRAMKEREAAVAEREKRVAQREAAQNHSTSVLRRREDDAAEAVAKAREQAAVMEEMGAQLNSFNARALLEPKTNLLSLPIELRTEIYRFVMARKPQRIVSGQRTRCKDNKSSHWHIRDGEPRLARTCKLVRQEILPLFYAETTFILKLIHTAEYERSEYGAWETSLRQHASGLRRIQLERGMRPYGSRPHPTKPGVEIKSPRFEAKVTLTKQGTMEIDCSLISHVAGPPWDLPEVVERYCACHFHRLARASAAQGVDGRRLLVLAQACIWDVYPAVTGAVCEGCGLPSVDITKAEQRVAT</sequence>
<accession>A0A4U0XKM6</accession>
<dbReference type="AlphaFoldDB" id="A0A4U0XKM6"/>
<evidence type="ECO:0000313" key="2">
    <source>
        <dbReference type="EMBL" id="TKA77784.1"/>
    </source>
</evidence>
<feature type="region of interest" description="Disordered" evidence="1">
    <location>
        <begin position="1"/>
        <end position="40"/>
    </location>
</feature>
<evidence type="ECO:0008006" key="4">
    <source>
        <dbReference type="Google" id="ProtNLM"/>
    </source>
</evidence>
<protein>
    <recommendedName>
        <fullName evidence="4">F-box domain-containing protein</fullName>
    </recommendedName>
</protein>
<gene>
    <name evidence="2" type="ORF">B0A55_04696</name>
</gene>
<dbReference type="PANTHER" id="PTHR42085:SF2">
    <property type="entry name" value="F-BOX DOMAIN-CONTAINING PROTEIN"/>
    <property type="match status" value="1"/>
</dbReference>
<proteinExistence type="predicted"/>
<dbReference type="PANTHER" id="PTHR42085">
    <property type="entry name" value="F-BOX DOMAIN-CONTAINING PROTEIN"/>
    <property type="match status" value="1"/>
</dbReference>
<dbReference type="OrthoDB" id="4133832at2759"/>
<name>A0A4U0XKM6_9PEZI</name>
<comment type="caution">
    <text evidence="2">The sequence shown here is derived from an EMBL/GenBank/DDBJ whole genome shotgun (WGS) entry which is preliminary data.</text>
</comment>
<keyword evidence="3" id="KW-1185">Reference proteome</keyword>
<dbReference type="EMBL" id="NAJQ01000129">
    <property type="protein sequence ID" value="TKA77784.1"/>
    <property type="molecule type" value="Genomic_DNA"/>
</dbReference>
<evidence type="ECO:0000313" key="3">
    <source>
        <dbReference type="Proteomes" id="UP000309340"/>
    </source>
</evidence>
<dbReference type="Proteomes" id="UP000309340">
    <property type="component" value="Unassembled WGS sequence"/>
</dbReference>
<feature type="compositionally biased region" description="Basic and acidic residues" evidence="1">
    <location>
        <begin position="7"/>
        <end position="24"/>
    </location>
</feature>
<organism evidence="2 3">
    <name type="scientific">Friedmanniomyces simplex</name>
    <dbReference type="NCBI Taxonomy" id="329884"/>
    <lineage>
        <taxon>Eukaryota</taxon>
        <taxon>Fungi</taxon>
        <taxon>Dikarya</taxon>
        <taxon>Ascomycota</taxon>
        <taxon>Pezizomycotina</taxon>
        <taxon>Dothideomycetes</taxon>
        <taxon>Dothideomycetidae</taxon>
        <taxon>Mycosphaerellales</taxon>
        <taxon>Teratosphaeriaceae</taxon>
        <taxon>Friedmanniomyces</taxon>
    </lineage>
</organism>
<reference evidence="2 3" key="1">
    <citation type="submission" date="2017-03" db="EMBL/GenBank/DDBJ databases">
        <title>Genomes of endolithic fungi from Antarctica.</title>
        <authorList>
            <person name="Coleine C."/>
            <person name="Masonjones S."/>
            <person name="Stajich J.E."/>
        </authorList>
    </citation>
    <scope>NUCLEOTIDE SEQUENCE [LARGE SCALE GENOMIC DNA]</scope>
    <source>
        <strain evidence="2 3">CCFEE 5184</strain>
    </source>
</reference>